<dbReference type="OrthoDB" id="6423981at2759"/>
<accession>A0A0B1TD19</accession>
<dbReference type="InterPro" id="IPR001507">
    <property type="entry name" value="ZP_dom"/>
</dbReference>
<keyword evidence="4" id="KW-1185">Reference proteome</keyword>
<dbReference type="Proteomes" id="UP000053660">
    <property type="component" value="Unassembled WGS sequence"/>
</dbReference>
<evidence type="ECO:0000313" key="3">
    <source>
        <dbReference type="EMBL" id="KHJ94021.1"/>
    </source>
</evidence>
<protein>
    <recommendedName>
        <fullName evidence="2">ZP domain-containing protein</fullName>
    </recommendedName>
</protein>
<name>A0A0B1TD19_OESDE</name>
<sequence length="205" mass="22006">MKKGRSADRVFISEALVARVESDISPDRLRVMECTANRVGGSEPPTSVTLITEGCALLPSLMAPVQIGPKCWESSLSAFRIDGSEQINIVCLVAVCPDEACPNISLTCPPNKDRKSRSLAEKHPIRVDHRLIVRAIAVDSSAQDSKPFPEVCLQPTIYLSGLILLALSLAALAVSLCVGAKRRSDSVEDLLSISRFVSTSHGHSS</sequence>
<feature type="transmembrane region" description="Helical" evidence="1">
    <location>
        <begin position="157"/>
        <end position="178"/>
    </location>
</feature>
<evidence type="ECO:0000256" key="1">
    <source>
        <dbReference type="SAM" id="Phobius"/>
    </source>
</evidence>
<dbReference type="Gene3D" id="2.60.40.4100">
    <property type="entry name" value="Zona pellucida, ZP-C domain"/>
    <property type="match status" value="1"/>
</dbReference>
<evidence type="ECO:0000313" key="4">
    <source>
        <dbReference type="Proteomes" id="UP000053660"/>
    </source>
</evidence>
<dbReference type="PROSITE" id="PS51034">
    <property type="entry name" value="ZP_2"/>
    <property type="match status" value="1"/>
</dbReference>
<gene>
    <name evidence="3" type="ORF">OESDEN_06059</name>
</gene>
<dbReference type="EMBL" id="KN550503">
    <property type="protein sequence ID" value="KHJ94021.1"/>
    <property type="molecule type" value="Genomic_DNA"/>
</dbReference>
<evidence type="ECO:0000259" key="2">
    <source>
        <dbReference type="PROSITE" id="PS51034"/>
    </source>
</evidence>
<reference evidence="3 4" key="1">
    <citation type="submission" date="2014-03" db="EMBL/GenBank/DDBJ databases">
        <title>Draft genome of the hookworm Oesophagostomum dentatum.</title>
        <authorList>
            <person name="Mitreva M."/>
        </authorList>
    </citation>
    <scope>NUCLEOTIDE SEQUENCE [LARGE SCALE GENOMIC DNA]</scope>
    <source>
        <strain evidence="3 4">OD-Hann</strain>
    </source>
</reference>
<feature type="domain" description="ZP" evidence="2">
    <location>
        <begin position="1"/>
        <end position="115"/>
    </location>
</feature>
<keyword evidence="1" id="KW-1133">Transmembrane helix</keyword>
<organism evidence="3 4">
    <name type="scientific">Oesophagostomum dentatum</name>
    <name type="common">Nodular worm</name>
    <dbReference type="NCBI Taxonomy" id="61180"/>
    <lineage>
        <taxon>Eukaryota</taxon>
        <taxon>Metazoa</taxon>
        <taxon>Ecdysozoa</taxon>
        <taxon>Nematoda</taxon>
        <taxon>Chromadorea</taxon>
        <taxon>Rhabditida</taxon>
        <taxon>Rhabditina</taxon>
        <taxon>Rhabditomorpha</taxon>
        <taxon>Strongyloidea</taxon>
        <taxon>Strongylidae</taxon>
        <taxon>Oesophagostomum</taxon>
    </lineage>
</organism>
<dbReference type="AlphaFoldDB" id="A0A0B1TD19"/>
<keyword evidence="1" id="KW-0472">Membrane</keyword>
<dbReference type="InterPro" id="IPR042235">
    <property type="entry name" value="ZP-C_dom"/>
</dbReference>
<keyword evidence="1" id="KW-0812">Transmembrane</keyword>
<proteinExistence type="predicted"/>